<dbReference type="EMBL" id="FXTU01000002">
    <property type="protein sequence ID" value="SMP14776.1"/>
    <property type="molecule type" value="Genomic_DNA"/>
</dbReference>
<reference evidence="1" key="1">
    <citation type="submission" date="2017-05" db="EMBL/GenBank/DDBJ databases">
        <authorList>
            <person name="Varghese N."/>
            <person name="Submissions S."/>
        </authorList>
    </citation>
    <scope>NUCLEOTIDE SEQUENCE</scope>
    <source>
        <strain evidence="1">DSM 45262</strain>
    </source>
</reference>
<keyword evidence="2" id="KW-1185">Reference proteome</keyword>
<dbReference type="AlphaFoldDB" id="A0AA46AEU2"/>
<gene>
    <name evidence="1" type="ORF">SAMN06265361_102619</name>
</gene>
<evidence type="ECO:0000313" key="1">
    <source>
        <dbReference type="EMBL" id="SMP14776.1"/>
    </source>
</evidence>
<accession>A0AA46AEU2</accession>
<proteinExistence type="predicted"/>
<protein>
    <submittedName>
        <fullName evidence="1">Uncharacterized protein</fullName>
    </submittedName>
</protein>
<evidence type="ECO:0000313" key="2">
    <source>
        <dbReference type="Proteomes" id="UP001157946"/>
    </source>
</evidence>
<organism evidence="1 2">
    <name type="scientific">Laceyella tengchongensis</name>
    <dbReference type="NCBI Taxonomy" id="574699"/>
    <lineage>
        <taxon>Bacteria</taxon>
        <taxon>Bacillati</taxon>
        <taxon>Bacillota</taxon>
        <taxon>Bacilli</taxon>
        <taxon>Bacillales</taxon>
        <taxon>Thermoactinomycetaceae</taxon>
        <taxon>Laceyella</taxon>
    </lineage>
</organism>
<comment type="caution">
    <text evidence="1">The sequence shown here is derived from an EMBL/GenBank/DDBJ whole genome shotgun (WGS) entry which is preliminary data.</text>
</comment>
<dbReference type="Proteomes" id="UP001157946">
    <property type="component" value="Unassembled WGS sequence"/>
</dbReference>
<dbReference type="RefSeq" id="WP_123827473.1">
    <property type="nucleotide sequence ID" value="NZ_FXTU01000002.1"/>
</dbReference>
<name>A0AA46AEU2_9BACL</name>
<sequence>MPRNNEFSMKELAQMINTIMGRKVLTEEQLGKIMDGAKEAFDNGGMNAVLEYLMKVTQADVDMGQLQRFADQVQSNPALGLDILQGKQRLPRKK</sequence>